<gene>
    <name evidence="2" type="ORF">CDAR_410871</name>
</gene>
<dbReference type="Proteomes" id="UP001054837">
    <property type="component" value="Unassembled WGS sequence"/>
</dbReference>
<comment type="caution">
    <text evidence="2">The sequence shown here is derived from an EMBL/GenBank/DDBJ whole genome shotgun (WGS) entry which is preliminary data.</text>
</comment>
<keyword evidence="3" id="KW-1185">Reference proteome</keyword>
<protein>
    <submittedName>
        <fullName evidence="2">Uncharacterized protein</fullName>
    </submittedName>
</protein>
<name>A0AAV4SJN3_9ARAC</name>
<dbReference type="EMBL" id="BPLQ01007740">
    <property type="protein sequence ID" value="GIY31968.1"/>
    <property type="molecule type" value="Genomic_DNA"/>
</dbReference>
<feature type="compositionally biased region" description="Basic and acidic residues" evidence="1">
    <location>
        <begin position="84"/>
        <end position="95"/>
    </location>
</feature>
<organism evidence="2 3">
    <name type="scientific">Caerostris darwini</name>
    <dbReference type="NCBI Taxonomy" id="1538125"/>
    <lineage>
        <taxon>Eukaryota</taxon>
        <taxon>Metazoa</taxon>
        <taxon>Ecdysozoa</taxon>
        <taxon>Arthropoda</taxon>
        <taxon>Chelicerata</taxon>
        <taxon>Arachnida</taxon>
        <taxon>Araneae</taxon>
        <taxon>Araneomorphae</taxon>
        <taxon>Entelegynae</taxon>
        <taxon>Araneoidea</taxon>
        <taxon>Araneidae</taxon>
        <taxon>Caerostris</taxon>
    </lineage>
</organism>
<feature type="compositionally biased region" description="Basic residues" evidence="1">
    <location>
        <begin position="21"/>
        <end position="32"/>
    </location>
</feature>
<accession>A0AAV4SJN3</accession>
<reference evidence="2 3" key="1">
    <citation type="submission" date="2021-06" db="EMBL/GenBank/DDBJ databases">
        <title>Caerostris darwini draft genome.</title>
        <authorList>
            <person name="Kono N."/>
            <person name="Arakawa K."/>
        </authorList>
    </citation>
    <scope>NUCLEOTIDE SEQUENCE [LARGE SCALE GENOMIC DNA]</scope>
</reference>
<feature type="region of interest" description="Disordered" evidence="1">
    <location>
        <begin position="1"/>
        <end position="32"/>
    </location>
</feature>
<evidence type="ECO:0000256" key="1">
    <source>
        <dbReference type="SAM" id="MobiDB-lite"/>
    </source>
</evidence>
<dbReference type="AlphaFoldDB" id="A0AAV4SJN3"/>
<sequence length="95" mass="10292">MRGRTNSSQGGRHNDISGGPHRARTPTTKKARLLTFASPRLYKISPTGMRLGWMDVAGSPLHILVGGERGVRSRQRVGVGVRRTPNEGDRQSSSG</sequence>
<feature type="compositionally biased region" description="Polar residues" evidence="1">
    <location>
        <begin position="1"/>
        <end position="11"/>
    </location>
</feature>
<proteinExistence type="predicted"/>
<evidence type="ECO:0000313" key="2">
    <source>
        <dbReference type="EMBL" id="GIY31968.1"/>
    </source>
</evidence>
<evidence type="ECO:0000313" key="3">
    <source>
        <dbReference type="Proteomes" id="UP001054837"/>
    </source>
</evidence>
<feature type="region of interest" description="Disordered" evidence="1">
    <location>
        <begin position="70"/>
        <end position="95"/>
    </location>
</feature>